<keyword evidence="19" id="KW-1185">Reference proteome</keyword>
<dbReference type="SMART" id="SM00304">
    <property type="entry name" value="HAMP"/>
    <property type="match status" value="1"/>
</dbReference>
<evidence type="ECO:0000259" key="17">
    <source>
        <dbReference type="PROSITE" id="PS50885"/>
    </source>
</evidence>
<evidence type="ECO:0000256" key="4">
    <source>
        <dbReference type="ARBA" id="ARBA00022475"/>
    </source>
</evidence>
<evidence type="ECO:0000256" key="2">
    <source>
        <dbReference type="ARBA" id="ARBA00004429"/>
    </source>
</evidence>
<proteinExistence type="predicted"/>
<keyword evidence="7" id="KW-0808">Transferase</keyword>
<keyword evidence="11" id="KW-0067">ATP-binding</keyword>
<keyword evidence="9" id="KW-0547">Nucleotide-binding</keyword>
<comment type="caution">
    <text evidence="18">The sequence shown here is derived from an EMBL/GenBank/DDBJ whole genome shotgun (WGS) entry which is preliminary data.</text>
</comment>
<evidence type="ECO:0000256" key="11">
    <source>
        <dbReference type="ARBA" id="ARBA00022840"/>
    </source>
</evidence>
<dbReference type="Pfam" id="PF02518">
    <property type="entry name" value="HATPase_c"/>
    <property type="match status" value="1"/>
</dbReference>
<keyword evidence="4" id="KW-1003">Cell membrane</keyword>
<evidence type="ECO:0000256" key="8">
    <source>
        <dbReference type="ARBA" id="ARBA00022692"/>
    </source>
</evidence>
<comment type="catalytic activity">
    <reaction evidence="1">
        <text>ATP + protein L-histidine = ADP + protein N-phospho-L-histidine.</text>
        <dbReference type="EC" id="2.7.13.3"/>
    </reaction>
</comment>
<dbReference type="EMBL" id="PIUM01000004">
    <property type="protein sequence ID" value="PKU25447.1"/>
    <property type="molecule type" value="Genomic_DNA"/>
</dbReference>
<evidence type="ECO:0000256" key="6">
    <source>
        <dbReference type="ARBA" id="ARBA00022553"/>
    </source>
</evidence>
<dbReference type="InterPro" id="IPR036890">
    <property type="entry name" value="HATPase_C_sf"/>
</dbReference>
<keyword evidence="14 15" id="KW-0472">Membrane</keyword>
<dbReference type="Pfam" id="PF00672">
    <property type="entry name" value="HAMP"/>
    <property type="match status" value="1"/>
</dbReference>
<dbReference type="InterPro" id="IPR050980">
    <property type="entry name" value="2C_sensor_his_kinase"/>
</dbReference>
<evidence type="ECO:0000256" key="10">
    <source>
        <dbReference type="ARBA" id="ARBA00022777"/>
    </source>
</evidence>
<evidence type="ECO:0000256" key="1">
    <source>
        <dbReference type="ARBA" id="ARBA00000085"/>
    </source>
</evidence>
<dbReference type="RefSeq" id="WP_101249502.1">
    <property type="nucleotide sequence ID" value="NZ_PIUM01000004.1"/>
</dbReference>
<dbReference type="Proteomes" id="UP000233293">
    <property type="component" value="Unassembled WGS sequence"/>
</dbReference>
<dbReference type="CDD" id="cd00075">
    <property type="entry name" value="HATPase"/>
    <property type="match status" value="1"/>
</dbReference>
<accession>A0A2N3PYG0</accession>
<evidence type="ECO:0000313" key="19">
    <source>
        <dbReference type="Proteomes" id="UP000233293"/>
    </source>
</evidence>
<dbReference type="SUPFAM" id="SSF55874">
    <property type="entry name" value="ATPase domain of HSP90 chaperone/DNA topoisomerase II/histidine kinase"/>
    <property type="match status" value="1"/>
</dbReference>
<evidence type="ECO:0000256" key="7">
    <source>
        <dbReference type="ARBA" id="ARBA00022679"/>
    </source>
</evidence>
<dbReference type="AlphaFoldDB" id="A0A2N3PYG0"/>
<dbReference type="PROSITE" id="PS50109">
    <property type="entry name" value="HIS_KIN"/>
    <property type="match status" value="1"/>
</dbReference>
<comment type="subcellular location">
    <subcellularLocation>
        <location evidence="2">Cell inner membrane</location>
        <topology evidence="2">Multi-pass membrane protein</topology>
    </subcellularLocation>
</comment>
<protein>
    <recommendedName>
        <fullName evidence="3">histidine kinase</fullName>
        <ecNumber evidence="3">2.7.13.3</ecNumber>
    </recommendedName>
</protein>
<dbReference type="PANTHER" id="PTHR44936:SF5">
    <property type="entry name" value="SENSOR HISTIDINE KINASE ENVZ"/>
    <property type="match status" value="1"/>
</dbReference>
<dbReference type="InterPro" id="IPR003594">
    <property type="entry name" value="HATPase_dom"/>
</dbReference>
<evidence type="ECO:0000256" key="9">
    <source>
        <dbReference type="ARBA" id="ARBA00022741"/>
    </source>
</evidence>
<dbReference type="PRINTS" id="PR00344">
    <property type="entry name" value="BCTRLSENSOR"/>
</dbReference>
<evidence type="ECO:0000256" key="13">
    <source>
        <dbReference type="ARBA" id="ARBA00023012"/>
    </source>
</evidence>
<dbReference type="InterPro" id="IPR005467">
    <property type="entry name" value="His_kinase_dom"/>
</dbReference>
<keyword evidence="13" id="KW-0902">Two-component regulatory system</keyword>
<evidence type="ECO:0000256" key="15">
    <source>
        <dbReference type="SAM" id="Phobius"/>
    </source>
</evidence>
<feature type="transmembrane region" description="Helical" evidence="15">
    <location>
        <begin position="12"/>
        <end position="35"/>
    </location>
</feature>
<dbReference type="OrthoDB" id="9804645at2"/>
<dbReference type="InterPro" id="IPR003661">
    <property type="entry name" value="HisK_dim/P_dom"/>
</dbReference>
<feature type="transmembrane region" description="Helical" evidence="15">
    <location>
        <begin position="156"/>
        <end position="182"/>
    </location>
</feature>
<dbReference type="Gene3D" id="3.30.565.10">
    <property type="entry name" value="Histidine kinase-like ATPase, C-terminal domain"/>
    <property type="match status" value="1"/>
</dbReference>
<dbReference type="SMART" id="SM00388">
    <property type="entry name" value="HisKA"/>
    <property type="match status" value="1"/>
</dbReference>
<dbReference type="InterPro" id="IPR003660">
    <property type="entry name" value="HAMP_dom"/>
</dbReference>
<dbReference type="SUPFAM" id="SSF47384">
    <property type="entry name" value="Homodimeric domain of signal transducing histidine kinase"/>
    <property type="match status" value="1"/>
</dbReference>
<dbReference type="PROSITE" id="PS50885">
    <property type="entry name" value="HAMP"/>
    <property type="match status" value="1"/>
</dbReference>
<dbReference type="CDD" id="cd06225">
    <property type="entry name" value="HAMP"/>
    <property type="match status" value="1"/>
</dbReference>
<feature type="domain" description="HAMP" evidence="17">
    <location>
        <begin position="182"/>
        <end position="234"/>
    </location>
</feature>
<keyword evidence="10 18" id="KW-0418">Kinase</keyword>
<evidence type="ECO:0000313" key="18">
    <source>
        <dbReference type="EMBL" id="PKU25447.1"/>
    </source>
</evidence>
<dbReference type="SMART" id="SM00387">
    <property type="entry name" value="HATPase_c"/>
    <property type="match status" value="1"/>
</dbReference>
<evidence type="ECO:0000259" key="16">
    <source>
        <dbReference type="PROSITE" id="PS50109"/>
    </source>
</evidence>
<keyword evidence="5" id="KW-0997">Cell inner membrane</keyword>
<name>A0A2N3PYG0_9PROT</name>
<dbReference type="PANTHER" id="PTHR44936">
    <property type="entry name" value="SENSOR PROTEIN CREC"/>
    <property type="match status" value="1"/>
</dbReference>
<evidence type="ECO:0000256" key="12">
    <source>
        <dbReference type="ARBA" id="ARBA00022989"/>
    </source>
</evidence>
<dbReference type="InterPro" id="IPR036097">
    <property type="entry name" value="HisK_dim/P_sf"/>
</dbReference>
<keyword evidence="6" id="KW-0597">Phosphoprotein</keyword>
<evidence type="ECO:0000256" key="14">
    <source>
        <dbReference type="ARBA" id="ARBA00023136"/>
    </source>
</evidence>
<reference evidence="19" key="1">
    <citation type="submission" date="2017-12" db="EMBL/GenBank/DDBJ databases">
        <title>Draft genome sequence of Telmatospirillum siberiense 26-4b1T, an acidotolerant peatland alphaproteobacterium potentially involved in sulfur cycling.</title>
        <authorList>
            <person name="Hausmann B."/>
            <person name="Pjevac P."/>
            <person name="Schreck K."/>
            <person name="Herbold C.W."/>
            <person name="Daims H."/>
            <person name="Wagner M."/>
            <person name="Pester M."/>
            <person name="Loy A."/>
        </authorList>
    </citation>
    <scope>NUCLEOTIDE SEQUENCE [LARGE SCALE GENOMIC DNA]</scope>
    <source>
        <strain evidence="19">26-4b1</strain>
    </source>
</reference>
<evidence type="ECO:0000256" key="3">
    <source>
        <dbReference type="ARBA" id="ARBA00012438"/>
    </source>
</evidence>
<feature type="domain" description="Histidine kinase" evidence="16">
    <location>
        <begin position="242"/>
        <end position="440"/>
    </location>
</feature>
<dbReference type="GO" id="GO:0000155">
    <property type="term" value="F:phosphorelay sensor kinase activity"/>
    <property type="evidence" value="ECO:0007669"/>
    <property type="project" value="InterPro"/>
</dbReference>
<dbReference type="GO" id="GO:0005886">
    <property type="term" value="C:plasma membrane"/>
    <property type="evidence" value="ECO:0007669"/>
    <property type="project" value="UniProtKB-SubCell"/>
</dbReference>
<dbReference type="EC" id="2.7.13.3" evidence="3"/>
<gene>
    <name evidence="18" type="ORF">CWS72_05080</name>
</gene>
<dbReference type="GO" id="GO:0005524">
    <property type="term" value="F:ATP binding"/>
    <property type="evidence" value="ECO:0007669"/>
    <property type="project" value="UniProtKB-KW"/>
</dbReference>
<dbReference type="CDD" id="cd00082">
    <property type="entry name" value="HisKA"/>
    <property type="match status" value="1"/>
</dbReference>
<organism evidence="18 19">
    <name type="scientific">Telmatospirillum siberiense</name>
    <dbReference type="NCBI Taxonomy" id="382514"/>
    <lineage>
        <taxon>Bacteria</taxon>
        <taxon>Pseudomonadati</taxon>
        <taxon>Pseudomonadota</taxon>
        <taxon>Alphaproteobacteria</taxon>
        <taxon>Rhodospirillales</taxon>
        <taxon>Rhodospirillaceae</taxon>
        <taxon>Telmatospirillum</taxon>
    </lineage>
</organism>
<keyword evidence="12 15" id="KW-1133">Transmembrane helix</keyword>
<dbReference type="Gene3D" id="1.10.287.130">
    <property type="match status" value="1"/>
</dbReference>
<evidence type="ECO:0000256" key="5">
    <source>
        <dbReference type="ARBA" id="ARBA00022519"/>
    </source>
</evidence>
<keyword evidence="8 15" id="KW-0812">Transmembrane</keyword>
<dbReference type="InterPro" id="IPR004358">
    <property type="entry name" value="Sig_transdc_His_kin-like_C"/>
</dbReference>
<sequence>MKRWFPDTVQGQIVVILVGALLATLVFVAVVLDLLRPEVPPMPPGPWPGALRVAMAAKALHAAPPDARPTIGTALSDEEMRILVGAPAPCSEIPETLHSRGQRLVLDILLADRPEPFVHRNCAAPSGMLITQVEFPSDAITVNMRINVHEGFAQNIIVVLPLAVGGGFLLILLVVLSLWTLWRVNQPLRRIARTVERFGVDAAVAPLPETGLREFRRLAQAFNRMQRRIAQLVTERSQMLMAVSHDLRTPLTRLKLRIELDDEQAPRHVLLRELDLMHRMIDGALSFLNDRQSKEAFEEVDLGALVESICIEFADSGKSVAYVGAYGLICPCQPTGLTRAVNNLVENACRYGRHVSADVRRDDGHAVIEIQDDGPGIPAGMRDAVLEPFARLDSARASDGGLGLGLSIVRDVVRRHDARLFLLDAEPHGLLVRILLPITPQP</sequence>